<evidence type="ECO:0000313" key="5">
    <source>
        <dbReference type="EMBL" id="COW36203.1"/>
    </source>
</evidence>
<dbReference type="Proteomes" id="UP000050164">
    <property type="component" value="Unassembled WGS sequence"/>
</dbReference>
<dbReference type="EMBL" id="CSAJ01000318">
    <property type="protein sequence ID" value="COW36203.1"/>
    <property type="molecule type" value="Genomic_DNA"/>
</dbReference>
<name>A0A655A654_MYCTX</name>
<feature type="compositionally biased region" description="Low complexity" evidence="1">
    <location>
        <begin position="23"/>
        <end position="36"/>
    </location>
</feature>
<sequence length="49" mass="4818">MVSVMTTATVTPSRSRSPARKVAALASGSTGSSANSDRPTLDPSTPAAA</sequence>
<dbReference type="EMBL" id="CNFU01000855">
    <property type="protein sequence ID" value="CKS63441.1"/>
    <property type="molecule type" value="Genomic_DNA"/>
</dbReference>
<feature type="compositionally biased region" description="Polar residues" evidence="1">
    <location>
        <begin position="1"/>
        <end position="16"/>
    </location>
</feature>
<evidence type="ECO:0000313" key="7">
    <source>
        <dbReference type="Proteomes" id="UP000048948"/>
    </source>
</evidence>
<dbReference type="Proteomes" id="UP000048948">
    <property type="component" value="Unassembled WGS sequence"/>
</dbReference>
<evidence type="ECO:0000313" key="3">
    <source>
        <dbReference type="EMBL" id="CKS04074.1"/>
    </source>
</evidence>
<feature type="region of interest" description="Disordered" evidence="1">
    <location>
        <begin position="1"/>
        <end position="49"/>
    </location>
</feature>
<evidence type="ECO:0000313" key="4">
    <source>
        <dbReference type="EMBL" id="CKS63441.1"/>
    </source>
</evidence>
<organism evidence="3 7">
    <name type="scientific">Mycobacterium tuberculosis</name>
    <dbReference type="NCBI Taxonomy" id="1773"/>
    <lineage>
        <taxon>Bacteria</taxon>
        <taxon>Bacillati</taxon>
        <taxon>Actinomycetota</taxon>
        <taxon>Actinomycetes</taxon>
        <taxon>Mycobacteriales</taxon>
        <taxon>Mycobacteriaceae</taxon>
        <taxon>Mycobacterium</taxon>
        <taxon>Mycobacterium tuberculosis complex</taxon>
    </lineage>
</organism>
<evidence type="ECO:0000313" key="6">
    <source>
        <dbReference type="Proteomes" id="UP000044938"/>
    </source>
</evidence>
<gene>
    <name evidence="5" type="ORF">ERS007720_02458</name>
    <name evidence="3" type="ORF">ERS027646_01156</name>
    <name evidence="2" type="ORF">ERS027659_01886</name>
    <name evidence="4" type="ORF">ERS027661_03345</name>
</gene>
<evidence type="ECO:0000313" key="2">
    <source>
        <dbReference type="EMBL" id="CKR63314.1"/>
    </source>
</evidence>
<evidence type="ECO:0000313" key="8">
    <source>
        <dbReference type="Proteomes" id="UP000049023"/>
    </source>
</evidence>
<protein>
    <submittedName>
        <fullName evidence="3">Uncharacterized protein</fullName>
    </submittedName>
</protein>
<reference evidence="6 7" key="1">
    <citation type="submission" date="2015-03" db="EMBL/GenBank/DDBJ databases">
        <authorList>
            <consortium name="Pathogen Informatics"/>
        </authorList>
    </citation>
    <scope>NUCLEOTIDE SEQUENCE [LARGE SCALE GENOMIC DNA]</scope>
    <source>
        <strain evidence="3 7">Bir 172</strain>
        <strain evidence="2 9">Bir 185</strain>
        <strain evidence="4 8">Bir 187</strain>
        <strain evidence="5 6">M09401471</strain>
    </source>
</reference>
<dbReference type="EMBL" id="CNFT01000392">
    <property type="protein sequence ID" value="CKR63314.1"/>
    <property type="molecule type" value="Genomic_DNA"/>
</dbReference>
<dbReference type="Proteomes" id="UP000049023">
    <property type="component" value="Unassembled WGS sequence"/>
</dbReference>
<evidence type="ECO:0000256" key="1">
    <source>
        <dbReference type="SAM" id="MobiDB-lite"/>
    </source>
</evidence>
<evidence type="ECO:0000313" key="9">
    <source>
        <dbReference type="Proteomes" id="UP000050164"/>
    </source>
</evidence>
<dbReference type="AlphaFoldDB" id="A0A655A654"/>
<dbReference type="EMBL" id="CNGE01000154">
    <property type="protein sequence ID" value="CKS04074.1"/>
    <property type="molecule type" value="Genomic_DNA"/>
</dbReference>
<dbReference type="Proteomes" id="UP000044938">
    <property type="component" value="Unassembled WGS sequence"/>
</dbReference>
<proteinExistence type="predicted"/>
<accession>A0A655A654</accession>